<dbReference type="AlphaFoldDB" id="A0A5N5FMW3"/>
<evidence type="ECO:0000313" key="1">
    <source>
        <dbReference type="EMBL" id="KAB2604498.1"/>
    </source>
</evidence>
<protein>
    <submittedName>
        <fullName evidence="1">Uncharacterized protein</fullName>
    </submittedName>
</protein>
<gene>
    <name evidence="1" type="ORF">D8674_042827</name>
</gene>
<keyword evidence="2" id="KW-1185">Reference proteome</keyword>
<evidence type="ECO:0000313" key="2">
    <source>
        <dbReference type="Proteomes" id="UP000327157"/>
    </source>
</evidence>
<dbReference type="EMBL" id="SMOL01000614">
    <property type="protein sequence ID" value="KAB2604498.1"/>
    <property type="molecule type" value="Genomic_DNA"/>
</dbReference>
<name>A0A5N5FMW3_9ROSA</name>
<organism evidence="1 2">
    <name type="scientific">Pyrus ussuriensis x Pyrus communis</name>
    <dbReference type="NCBI Taxonomy" id="2448454"/>
    <lineage>
        <taxon>Eukaryota</taxon>
        <taxon>Viridiplantae</taxon>
        <taxon>Streptophyta</taxon>
        <taxon>Embryophyta</taxon>
        <taxon>Tracheophyta</taxon>
        <taxon>Spermatophyta</taxon>
        <taxon>Magnoliopsida</taxon>
        <taxon>eudicotyledons</taxon>
        <taxon>Gunneridae</taxon>
        <taxon>Pentapetalae</taxon>
        <taxon>rosids</taxon>
        <taxon>fabids</taxon>
        <taxon>Rosales</taxon>
        <taxon>Rosaceae</taxon>
        <taxon>Amygdaloideae</taxon>
        <taxon>Maleae</taxon>
        <taxon>Pyrus</taxon>
    </lineage>
</organism>
<reference evidence="1 2" key="2">
    <citation type="submission" date="2019-11" db="EMBL/GenBank/DDBJ databases">
        <title>A de novo genome assembly of a pear dwarfing rootstock.</title>
        <authorList>
            <person name="Wang F."/>
            <person name="Wang J."/>
            <person name="Li S."/>
            <person name="Zhang Y."/>
            <person name="Fang M."/>
            <person name="Ma L."/>
            <person name="Zhao Y."/>
            <person name="Jiang S."/>
        </authorList>
    </citation>
    <scope>NUCLEOTIDE SEQUENCE [LARGE SCALE GENOMIC DNA]</scope>
    <source>
        <strain evidence="1">S2</strain>
        <tissue evidence="1">Leaf</tissue>
    </source>
</reference>
<comment type="caution">
    <text evidence="1">The sequence shown here is derived from an EMBL/GenBank/DDBJ whole genome shotgun (WGS) entry which is preliminary data.</text>
</comment>
<reference evidence="1 2" key="1">
    <citation type="submission" date="2019-09" db="EMBL/GenBank/DDBJ databases">
        <authorList>
            <person name="Ou C."/>
        </authorList>
    </citation>
    <scope>NUCLEOTIDE SEQUENCE [LARGE SCALE GENOMIC DNA]</scope>
    <source>
        <strain evidence="1">S2</strain>
        <tissue evidence="1">Leaf</tissue>
    </source>
</reference>
<sequence>MEKTRSLCSPTADANFVADSEIAGTAASATASTFCARKNLPTSFLPRPRPSPYPMDHPMNMAPARFAVD</sequence>
<dbReference type="Proteomes" id="UP000327157">
    <property type="component" value="Unassembled WGS sequence"/>
</dbReference>
<accession>A0A5N5FMW3</accession>
<proteinExistence type="predicted"/>